<name>A0AAT9LB95_9FIRM</name>
<dbReference type="EMBL" id="CP062796">
    <property type="protein sequence ID" value="QUL98381.1"/>
    <property type="molecule type" value="Genomic_DNA"/>
</dbReference>
<organism evidence="2">
    <name type="scientific">Candidatus Fermentithermobacillus carboniphilus</name>
    <dbReference type="NCBI Taxonomy" id="3085328"/>
    <lineage>
        <taxon>Bacteria</taxon>
        <taxon>Bacillati</taxon>
        <taxon>Bacillota</taxon>
        <taxon>Candidatus Fermentithermobacillia</taxon>
        <taxon>Candidatus Fermentithermobacillales</taxon>
        <taxon>Candidatus Fermentithermobacillaceae</taxon>
        <taxon>Candidatus Fermentithermobacillus</taxon>
    </lineage>
</organism>
<reference evidence="2" key="1">
    <citation type="submission" date="2020-10" db="EMBL/GenBank/DDBJ databases">
        <authorList>
            <person name="Kadnikov V."/>
            <person name="Beletsky A.V."/>
            <person name="Mardanov A.V."/>
            <person name="Karnachuk O.V."/>
            <person name="Ravin N.V."/>
        </authorList>
    </citation>
    <scope>NUCLEOTIDE SEQUENCE</scope>
    <source>
        <strain evidence="2">Bu02</strain>
    </source>
</reference>
<protein>
    <submittedName>
        <fullName evidence="2">S-layer homology domain-containing protein</fullName>
    </submittedName>
</protein>
<gene>
    <name evidence="2" type="ORF">IMF26_10250</name>
</gene>
<dbReference type="KEGG" id="fcz:IMF26_10250"/>
<dbReference type="Gene3D" id="2.60.40.4070">
    <property type="match status" value="1"/>
</dbReference>
<dbReference type="InterPro" id="IPR001119">
    <property type="entry name" value="SLH_dom"/>
</dbReference>
<proteinExistence type="predicted"/>
<evidence type="ECO:0000313" key="2">
    <source>
        <dbReference type="EMBL" id="QUL98381.1"/>
    </source>
</evidence>
<dbReference type="PROSITE" id="PS51272">
    <property type="entry name" value="SLH"/>
    <property type="match status" value="2"/>
</dbReference>
<reference evidence="2" key="2">
    <citation type="journal article" date="2023" name="Biology">
        <title>Prokaryotic Life Associated with Coal-Fire Gas Vents Revealed by Metagenomics.</title>
        <authorList>
            <person name="Kadnikov V.V."/>
            <person name="Mardanov A.V."/>
            <person name="Beletsky A.V."/>
            <person name="Karnachuk O.V."/>
            <person name="Ravin N.V."/>
        </authorList>
    </citation>
    <scope>NUCLEOTIDE SEQUENCE</scope>
    <source>
        <strain evidence="2">Bu02</strain>
    </source>
</reference>
<feature type="domain" description="SLH" evidence="1">
    <location>
        <begin position="175"/>
        <end position="238"/>
    </location>
</feature>
<dbReference type="Pfam" id="PF00395">
    <property type="entry name" value="SLH"/>
    <property type="match status" value="1"/>
</dbReference>
<sequence>MSKRRFSWSVEILLLAVTAALLPIRTAWCEGDPWYRDVDYHWAAPYIYVLWLEGVTDGQLSWWRDQLRAYFLPDSVCTRSQFTVLLAKVFGLSPCAPEYPSYPDVPKDYRMLPGKPAWQWIEAALAGGLTFVPRGRYFYPDSSITREDAVELLVTSLDLGPVAQSLSDQEVASLLGQFGDGMTTSPERRRSMACAIKFGIINGYEDDTIRPKNPMWRCHAATVVYRSCLIRASAYPSAFSPDGDGKDETVTLSLAYLKNRGISAWQVIIEDEKGHRIFTFNPDETGGTPPSSLVWDGKDRRGLTVAPGRYYYQASVRDRQGRQFFSVKKPLDVQKHSLRGYLRPEICHDGEILTIDAFTEPKAQSVYGVFSDGQVRYLHRIDEGTRWTMQLAIGPFLPEGPQDVTLVAVFPDIERLLPLRFTRLDSLWLEPDVFPNPAGPGQSIRLFCRTSENVKEVTAVLMGQAVNLTKRGNSWEAETRVSAAVASGEYPVTFTAKTATRQAQGTVILEIRTQRLQDLVFTLIK</sequence>
<feature type="domain" description="SLH" evidence="1">
    <location>
        <begin position="30"/>
        <end position="100"/>
    </location>
</feature>
<evidence type="ECO:0000259" key="1">
    <source>
        <dbReference type="PROSITE" id="PS51272"/>
    </source>
</evidence>
<dbReference type="AlphaFoldDB" id="A0AAT9LB95"/>
<accession>A0AAT9LB95</accession>